<dbReference type="Proteomes" id="UP000054567">
    <property type="component" value="Unassembled WGS sequence"/>
</dbReference>
<reference evidence="3" key="2">
    <citation type="journal article" date="2009" name="Genome Res.">
        <title>Comparative genomic analyses of the human fungal pathogens Coccidioides and their relatives.</title>
        <authorList>
            <person name="Sharpton T.J."/>
            <person name="Stajich J.E."/>
            <person name="Rounsley S.D."/>
            <person name="Gardner M.J."/>
            <person name="Wortman J.R."/>
            <person name="Jordar V.S."/>
            <person name="Maiti R."/>
            <person name="Kodira C.D."/>
            <person name="Neafsey D.E."/>
            <person name="Zeng Q."/>
            <person name="Hung C.-Y."/>
            <person name="McMahan C."/>
            <person name="Muszewska A."/>
            <person name="Grynberg M."/>
            <person name="Mandel M.A."/>
            <person name="Kellner E.M."/>
            <person name="Barker B.M."/>
            <person name="Galgiani J.N."/>
            <person name="Orbach M.J."/>
            <person name="Kirkland T.N."/>
            <person name="Cole G.T."/>
            <person name="Henn M.R."/>
            <person name="Birren B.W."/>
            <person name="Taylor J.W."/>
        </authorList>
    </citation>
    <scope>NUCLEOTIDE SEQUENCE [LARGE SCALE GENOMIC DNA]</scope>
    <source>
        <strain evidence="3">RMSCC 3488</strain>
    </source>
</reference>
<dbReference type="AlphaFoldDB" id="A0A0J6FT67"/>
<feature type="region of interest" description="Disordered" evidence="1">
    <location>
        <begin position="1"/>
        <end position="30"/>
    </location>
</feature>
<dbReference type="VEuPathDB" id="FungiDB:CPAG_08586"/>
<evidence type="ECO:0000313" key="2">
    <source>
        <dbReference type="EMBL" id="KMM72289.1"/>
    </source>
</evidence>
<reference evidence="3" key="3">
    <citation type="journal article" date="2010" name="Genome Res.">
        <title>Population genomic sequencing of Coccidioides fungi reveals recent hybridization and transposon control.</title>
        <authorList>
            <person name="Neafsey D.E."/>
            <person name="Barker B.M."/>
            <person name="Sharpton T.J."/>
            <person name="Stajich J.E."/>
            <person name="Park D.J."/>
            <person name="Whiston E."/>
            <person name="Hung C.-Y."/>
            <person name="McMahan C."/>
            <person name="White J."/>
            <person name="Sykes S."/>
            <person name="Heiman D."/>
            <person name="Young S."/>
            <person name="Zeng Q."/>
            <person name="Abouelleil A."/>
            <person name="Aftuck L."/>
            <person name="Bessette D."/>
            <person name="Brown A."/>
            <person name="FitzGerald M."/>
            <person name="Lui A."/>
            <person name="Macdonald J.P."/>
            <person name="Priest M."/>
            <person name="Orbach M.J."/>
            <person name="Galgiani J.N."/>
            <person name="Kirkland T.N."/>
            <person name="Cole G.T."/>
            <person name="Birren B.W."/>
            <person name="Henn M.R."/>
            <person name="Taylor J.W."/>
            <person name="Rounsley S.D."/>
        </authorList>
    </citation>
    <scope>NUCLEOTIDE SEQUENCE [LARGE SCALE GENOMIC DNA]</scope>
    <source>
        <strain evidence="3">RMSCC 3488</strain>
    </source>
</reference>
<dbReference type="EMBL" id="DS268114">
    <property type="protein sequence ID" value="KMM72289.1"/>
    <property type="molecule type" value="Genomic_DNA"/>
</dbReference>
<organism evidence="2 3">
    <name type="scientific">Coccidioides posadasii RMSCC 3488</name>
    <dbReference type="NCBI Taxonomy" id="454284"/>
    <lineage>
        <taxon>Eukaryota</taxon>
        <taxon>Fungi</taxon>
        <taxon>Dikarya</taxon>
        <taxon>Ascomycota</taxon>
        <taxon>Pezizomycotina</taxon>
        <taxon>Eurotiomycetes</taxon>
        <taxon>Eurotiomycetidae</taxon>
        <taxon>Onygenales</taxon>
        <taxon>Onygenaceae</taxon>
        <taxon>Coccidioides</taxon>
    </lineage>
</organism>
<evidence type="ECO:0000313" key="3">
    <source>
        <dbReference type="Proteomes" id="UP000054567"/>
    </source>
</evidence>
<reference evidence="2 3" key="1">
    <citation type="submission" date="2007-06" db="EMBL/GenBank/DDBJ databases">
        <title>The Genome Sequence of Coccidioides posadasii RMSCC_3488.</title>
        <authorList>
            <consortium name="Coccidioides Genome Resources Consortium"/>
            <consortium name="The Broad Institute Genome Sequencing Platform"/>
            <person name="Henn M.R."/>
            <person name="Sykes S."/>
            <person name="Young S."/>
            <person name="Jaffe D."/>
            <person name="Berlin A."/>
            <person name="Alvarez P."/>
            <person name="Butler J."/>
            <person name="Gnerre S."/>
            <person name="Grabherr M."/>
            <person name="Mauceli E."/>
            <person name="Brockman W."/>
            <person name="Kodira C."/>
            <person name="Alvarado L."/>
            <person name="Zeng Q."/>
            <person name="Crawford M."/>
            <person name="Antoine C."/>
            <person name="Devon K."/>
            <person name="Galgiani J."/>
            <person name="Orsborn K."/>
            <person name="Lewis M.L."/>
            <person name="Nusbaum C."/>
            <person name="Galagan J."/>
            <person name="Birren B."/>
        </authorList>
    </citation>
    <scope>NUCLEOTIDE SEQUENCE [LARGE SCALE GENOMIC DNA]</scope>
    <source>
        <strain evidence="2 3">RMSCC 3488</strain>
    </source>
</reference>
<sequence>MCRENNPPLPPRLELQRNRGSIRLPRETRSRSGHFQFGNALNENGKPLRRTDMGPHGRALFGAKCKDENIAQPNMLISTILSQQALISRNVNQGRRPATTIAFMPVSTAGSRRATARGRRPVDFVRTLRDQLANGNRALGYSYRVTPHTPSQLHLLLYPCPSSTRAGCNIGRETQRRVFAWLLYEDNRIHLQSMPPRP</sequence>
<proteinExistence type="predicted"/>
<accession>A0A0J6FT67</accession>
<gene>
    <name evidence="2" type="ORF">CPAG_08586</name>
</gene>
<name>A0A0J6FT67_COCPO</name>
<protein>
    <submittedName>
        <fullName evidence="2">Uncharacterized protein</fullName>
    </submittedName>
</protein>
<evidence type="ECO:0000256" key="1">
    <source>
        <dbReference type="SAM" id="MobiDB-lite"/>
    </source>
</evidence>